<feature type="compositionally biased region" description="Low complexity" evidence="10">
    <location>
        <begin position="95"/>
        <end position="104"/>
    </location>
</feature>
<evidence type="ECO:0000256" key="8">
    <source>
        <dbReference type="ARBA" id="ARBA00048370"/>
    </source>
</evidence>
<dbReference type="PANTHER" id="PTHR43178:SF2">
    <property type="entry name" value="DIHYDROLIPOYLLYSINE-RESIDUE ACETYLTRANSFERASE COMPONENT OF PYRUVATE DEHYDROGENASE COMPLEX"/>
    <property type="match status" value="1"/>
</dbReference>
<evidence type="ECO:0000259" key="11">
    <source>
        <dbReference type="PROSITE" id="PS50968"/>
    </source>
</evidence>
<dbReference type="InterPro" id="IPR050743">
    <property type="entry name" value="2-oxoacid_DH_E2_comp"/>
</dbReference>
<dbReference type="InterPro" id="IPR000089">
    <property type="entry name" value="Biotin_lipoyl"/>
</dbReference>
<dbReference type="PROSITE" id="PS51826">
    <property type="entry name" value="PSBD"/>
    <property type="match status" value="1"/>
</dbReference>
<comment type="subunit">
    <text evidence="2 9">Forms a 24-polypeptide structural core with octahedral symmetry.</text>
</comment>
<dbReference type="InterPro" id="IPR023213">
    <property type="entry name" value="CAT-like_dom_sf"/>
</dbReference>
<dbReference type="EC" id="2.3.1.12" evidence="9"/>
<feature type="domain" description="Peripheral subunit-binding (PSBD)" evidence="12">
    <location>
        <begin position="325"/>
        <end position="362"/>
    </location>
</feature>
<evidence type="ECO:0000259" key="12">
    <source>
        <dbReference type="PROSITE" id="PS51826"/>
    </source>
</evidence>
<evidence type="ECO:0000256" key="10">
    <source>
        <dbReference type="SAM" id="MobiDB-lite"/>
    </source>
</evidence>
<evidence type="ECO:0000313" key="13">
    <source>
        <dbReference type="EMBL" id="MBW5893736.1"/>
    </source>
</evidence>
<dbReference type="Gene3D" id="2.40.50.100">
    <property type="match status" value="3"/>
</dbReference>
<feature type="region of interest" description="Disordered" evidence="10">
    <location>
        <begin position="84"/>
        <end position="110"/>
    </location>
</feature>
<keyword evidence="3 9" id="KW-0808">Transferase</keyword>
<protein>
    <recommendedName>
        <fullName evidence="9">Acetyltransferase component of pyruvate dehydrogenase complex</fullName>
        <ecNumber evidence="9">2.3.1.12</ecNumber>
    </recommendedName>
</protein>
<keyword evidence="5 9" id="KW-0450">Lipoyl</keyword>
<dbReference type="SUPFAM" id="SSF47005">
    <property type="entry name" value="Peripheral subunit-binding domain of 2-oxo acid dehydrogenase complex"/>
    <property type="match status" value="1"/>
</dbReference>
<evidence type="ECO:0000313" key="14">
    <source>
        <dbReference type="Proteomes" id="UP000696310"/>
    </source>
</evidence>
<dbReference type="PANTHER" id="PTHR43178">
    <property type="entry name" value="DIHYDROLIPOAMIDE ACETYLTRANSFERASE COMPONENT OF PYRUVATE DEHYDROGENASE COMPLEX"/>
    <property type="match status" value="1"/>
</dbReference>
<dbReference type="Pfam" id="PF00198">
    <property type="entry name" value="2-oxoacid_dh"/>
    <property type="match status" value="1"/>
</dbReference>
<dbReference type="InterPro" id="IPR003016">
    <property type="entry name" value="2-oxoA_DH_lipoyl-BS"/>
</dbReference>
<dbReference type="RefSeq" id="WP_109411686.1">
    <property type="nucleotide sequence ID" value="NZ_CABFUY010000002.1"/>
</dbReference>
<dbReference type="EMBL" id="JAESHX010000080">
    <property type="protein sequence ID" value="MBW5893736.1"/>
    <property type="molecule type" value="Genomic_DNA"/>
</dbReference>
<dbReference type="GO" id="GO:0006086">
    <property type="term" value="P:pyruvate decarboxylation to acetyl-CoA"/>
    <property type="evidence" value="ECO:0007669"/>
    <property type="project" value="UniProtKB-UniRule"/>
</dbReference>
<dbReference type="PROSITE" id="PS00189">
    <property type="entry name" value="LIPOYL"/>
    <property type="match status" value="3"/>
</dbReference>
<dbReference type="SUPFAM" id="SSF52777">
    <property type="entry name" value="CoA-dependent acyltransferases"/>
    <property type="match status" value="1"/>
</dbReference>
<evidence type="ECO:0000256" key="9">
    <source>
        <dbReference type="RuleBase" id="RU361137"/>
    </source>
</evidence>
<evidence type="ECO:0000256" key="2">
    <source>
        <dbReference type="ARBA" id="ARBA00011484"/>
    </source>
</evidence>
<dbReference type="SUPFAM" id="SSF51230">
    <property type="entry name" value="Single hybrid motif"/>
    <property type="match status" value="3"/>
</dbReference>
<evidence type="ECO:0000256" key="7">
    <source>
        <dbReference type="ARBA" id="ARBA00025211"/>
    </source>
</evidence>
<gene>
    <name evidence="13" type="primary">aceF</name>
    <name evidence="13" type="ORF">IM880_16085</name>
</gene>
<evidence type="ECO:0000256" key="6">
    <source>
        <dbReference type="ARBA" id="ARBA00023315"/>
    </source>
</evidence>
<reference evidence="13" key="2">
    <citation type="submission" date="2021-01" db="EMBL/GenBank/DDBJ databases">
        <authorList>
            <person name="Vargas Peralta D."/>
        </authorList>
    </citation>
    <scope>NUCLEOTIDE SEQUENCE</scope>
    <source>
        <strain evidence="13">A3</strain>
    </source>
</reference>
<dbReference type="Gene3D" id="4.10.320.10">
    <property type="entry name" value="E3-binding domain"/>
    <property type="match status" value="1"/>
</dbReference>
<evidence type="ECO:0000256" key="5">
    <source>
        <dbReference type="ARBA" id="ARBA00022823"/>
    </source>
</evidence>
<dbReference type="NCBIfam" id="NF008814">
    <property type="entry name" value="PRK11854.1"/>
    <property type="match status" value="1"/>
</dbReference>
<dbReference type="InterPro" id="IPR011053">
    <property type="entry name" value="Single_hybrid_motif"/>
</dbReference>
<evidence type="ECO:0000256" key="1">
    <source>
        <dbReference type="ARBA" id="ARBA00007317"/>
    </source>
</evidence>
<sequence length="628" mass="65662">MAIEINVPDIGADEVEVTEVLVKVGDKVEADQSLITVEGDKASMEVPSPQAGVVKEIKVSVGDKVETGKLIMIFDSADGAADAAPAKAEEKKEAAPAAAPAASATKDVSVPDIGGDEVEVTEVLVKVGDTVAAEQSLITVEGDKASMEVPAPFAGTVKEIKISTGDKVSTGSLIMVFEVAGSAPAASAAKAEAAPAAAPAASAAKEVNVPDIGGDEVEVTEVMVKVGDKVAAEQSLITVEGDKASMEVPAPFAGTVKEIKISTGDKVKTGSLIMVFEVEGAAPAAAPAAKQEAAAAPAPAAKPAAAPAAKAEGKSEFAENDAYIHATPVIRRLAREFGVNLAKVKGSGRKGRILREDVQAYVKDAVKRAESAPAAAAGGGLPGMLPWPKVDFSKFGEVEEVELGRIQKISGANLSRNWVMIPHVTHFDKTDITDLEAFRKQQNAEAEKRRLDVKFTPVVFIMKAVAAALEQMPRFNSSLSEDAQRLTLKKYINIGVAVDTPNGLVVPVFKDVNKKSITELSRELMAISKKARDGKLTAGEMQGGCFTISSLGGIGTTHFAPIVNAPEVAILGVSKSAMEPVWNGKEFTPRLMMPMSLSFDHRVIDGADGARFITIINNTLSDIRRLVM</sequence>
<reference evidence="13" key="1">
    <citation type="journal article" date="2021" name="bioRxiv">
        <title>Identification of Pectobacterium species isolated from the soft rot of tetecho (Neobuxbaumia tetetzo), a columnar cactus, and associated metagenomics.</title>
        <authorList>
            <person name="Vargas-Peralta D."/>
            <person name="Narvaez-Barragan D.A."/>
            <person name="de Sandozequi A."/>
            <person name="Romero-Gutierrez M.F."/>
            <person name="Segovia L."/>
            <person name="Martinez-Anaya C."/>
            <person name="Alcaraz L.D."/>
            <person name="de la Torre Almaraz R."/>
        </authorList>
    </citation>
    <scope>NUCLEOTIDE SEQUENCE</scope>
    <source>
        <strain evidence="13">A3</strain>
    </source>
</reference>
<dbReference type="FunFam" id="3.30.559.10:FF:000004">
    <property type="entry name" value="Acetyltransferase component of pyruvate dehydrogenase complex"/>
    <property type="match status" value="1"/>
</dbReference>
<accession>A0AAW4P321</accession>
<keyword evidence="4" id="KW-0677">Repeat</keyword>
<dbReference type="Pfam" id="PF00364">
    <property type="entry name" value="Biotin_lipoyl"/>
    <property type="match status" value="3"/>
</dbReference>
<dbReference type="Pfam" id="PF02817">
    <property type="entry name" value="E3_binding"/>
    <property type="match status" value="1"/>
</dbReference>
<evidence type="ECO:0000256" key="3">
    <source>
        <dbReference type="ARBA" id="ARBA00022679"/>
    </source>
</evidence>
<dbReference type="PROSITE" id="PS50968">
    <property type="entry name" value="BIOTINYL_LIPOYL"/>
    <property type="match status" value="3"/>
</dbReference>
<dbReference type="NCBIfam" id="TIGR01348">
    <property type="entry name" value="PDHac_trf_long"/>
    <property type="match status" value="1"/>
</dbReference>
<comment type="catalytic activity">
    <reaction evidence="8 9">
        <text>N(6)-[(R)-dihydrolipoyl]-L-lysyl-[protein] + acetyl-CoA = N(6)-[(R)-S(8)-acetyldihydrolipoyl]-L-lysyl-[protein] + CoA</text>
        <dbReference type="Rhea" id="RHEA:17017"/>
        <dbReference type="Rhea" id="RHEA-COMP:10475"/>
        <dbReference type="Rhea" id="RHEA-COMP:10478"/>
        <dbReference type="ChEBI" id="CHEBI:57287"/>
        <dbReference type="ChEBI" id="CHEBI:57288"/>
        <dbReference type="ChEBI" id="CHEBI:83100"/>
        <dbReference type="ChEBI" id="CHEBI:83111"/>
        <dbReference type="EC" id="2.3.1.12"/>
    </reaction>
</comment>
<dbReference type="AlphaFoldDB" id="A0AAW4P321"/>
<comment type="function">
    <text evidence="7">The pyruvate dehydrogenase complex catalyzes the overall conversion of pyruvate to acetyl-CoA and CO(2). It contains multiple copies of three enzymatic components: pyruvate dehydrogenase (E1), dihydrolipoamide acetyltransferase (E2) and lipoamide dehydrogenase (E3).</text>
</comment>
<dbReference type="InterPro" id="IPR036625">
    <property type="entry name" value="E3-bd_dom_sf"/>
</dbReference>
<dbReference type="FunFam" id="4.10.320.10:FF:000003">
    <property type="entry name" value="Acetyltransferase component of pyruvate dehydrogenase complex"/>
    <property type="match status" value="1"/>
</dbReference>
<name>A0AAW4P321_9GAMM</name>
<dbReference type="GO" id="GO:0031405">
    <property type="term" value="F:lipoic acid binding"/>
    <property type="evidence" value="ECO:0007669"/>
    <property type="project" value="TreeGrafter"/>
</dbReference>
<comment type="caution">
    <text evidence="13">The sequence shown here is derived from an EMBL/GenBank/DDBJ whole genome shotgun (WGS) entry which is preliminary data.</text>
</comment>
<comment type="similarity">
    <text evidence="1 9">Belongs to the 2-oxoacid dehydrogenase family.</text>
</comment>
<evidence type="ECO:0000256" key="4">
    <source>
        <dbReference type="ARBA" id="ARBA00022737"/>
    </source>
</evidence>
<dbReference type="FunFam" id="2.40.50.100:FF:000009">
    <property type="entry name" value="Acetyltransferase component of pyruvate dehydrogenase complex"/>
    <property type="match status" value="3"/>
</dbReference>
<dbReference type="CDD" id="cd06849">
    <property type="entry name" value="lipoyl_domain"/>
    <property type="match status" value="3"/>
</dbReference>
<dbReference type="GO" id="GO:0005737">
    <property type="term" value="C:cytoplasm"/>
    <property type="evidence" value="ECO:0007669"/>
    <property type="project" value="TreeGrafter"/>
</dbReference>
<feature type="domain" description="Lipoyl-binding" evidence="11">
    <location>
        <begin position="2"/>
        <end position="75"/>
    </location>
</feature>
<keyword evidence="13" id="KW-0670">Pyruvate</keyword>
<feature type="domain" description="Lipoyl-binding" evidence="11">
    <location>
        <begin position="105"/>
        <end position="178"/>
    </location>
</feature>
<dbReference type="GO" id="GO:0004742">
    <property type="term" value="F:dihydrolipoyllysine-residue acetyltransferase activity"/>
    <property type="evidence" value="ECO:0007669"/>
    <property type="project" value="UniProtKB-UniRule"/>
</dbReference>
<dbReference type="InterPro" id="IPR006256">
    <property type="entry name" value="AcTrfase_Pyrv_DH_cplx"/>
</dbReference>
<dbReference type="GO" id="GO:0045254">
    <property type="term" value="C:pyruvate dehydrogenase complex"/>
    <property type="evidence" value="ECO:0007669"/>
    <property type="project" value="UniProtKB-UniRule"/>
</dbReference>
<proteinExistence type="inferred from homology"/>
<dbReference type="Gene3D" id="3.30.559.10">
    <property type="entry name" value="Chloramphenicol acetyltransferase-like domain"/>
    <property type="match status" value="1"/>
</dbReference>
<keyword evidence="6 9" id="KW-0012">Acyltransferase</keyword>
<feature type="domain" description="Lipoyl-binding" evidence="11">
    <location>
        <begin position="204"/>
        <end position="277"/>
    </location>
</feature>
<organism evidence="13 14">
    <name type="scientific">Pectobacterium polaris</name>
    <dbReference type="NCBI Taxonomy" id="2042057"/>
    <lineage>
        <taxon>Bacteria</taxon>
        <taxon>Pseudomonadati</taxon>
        <taxon>Pseudomonadota</taxon>
        <taxon>Gammaproteobacteria</taxon>
        <taxon>Enterobacterales</taxon>
        <taxon>Pectobacteriaceae</taxon>
        <taxon>Pectobacterium</taxon>
    </lineage>
</organism>
<dbReference type="InterPro" id="IPR001078">
    <property type="entry name" value="2-oxoacid_DH_actylTfrase"/>
</dbReference>
<dbReference type="Proteomes" id="UP000696310">
    <property type="component" value="Unassembled WGS sequence"/>
</dbReference>
<dbReference type="InterPro" id="IPR004167">
    <property type="entry name" value="PSBD"/>
</dbReference>
<comment type="cofactor">
    <cofactor evidence="9">
        <name>(R)-lipoate</name>
        <dbReference type="ChEBI" id="CHEBI:83088"/>
    </cofactor>
    <text evidence="9">Binds 3 lipoyl cofactors covalently.</text>
</comment>